<dbReference type="PANTHER" id="PTHR42977:SF3">
    <property type="entry name" value="AB HYDROLASE-1 DOMAIN-CONTAINING PROTEIN"/>
    <property type="match status" value="1"/>
</dbReference>
<sequence length="333" mass="38029">MNTQRQKTPALRRFLVGAATVAVIVGAPFAFASEPQAVTATKVVAPHGLVSHRTIDIDGVEVFYREAGDPSKPTVLLLHGFPTSSQMFRNLIPELSGDFHVIAPDYPGYGASEQPARDQFAYTFANYAEVIEDFIDAKGVEDFSVYLMDYGAPVGFRLFAKNPERVQAFIIQNGNAYQEGLKEFWDPIKAYWKTGADQERDALRPFLEVAATEWQYTHGQPDPELISPDTWHTDQFLLDRPGNKDIQLDLFYDYRTNVEQYPQWQELFRAFQPPTLVVWGKNDHIFPDDGAYPYRRDLKNMEFHLLDGGHFVLESHGAFIAEEIRDFLKREVR</sequence>
<dbReference type="Pfam" id="PF00561">
    <property type="entry name" value="Abhydrolase_1"/>
    <property type="match status" value="1"/>
</dbReference>
<name>A0ABV7MB90_9PROT</name>
<protein>
    <submittedName>
        <fullName evidence="4">Alpha/beta fold hydrolase</fullName>
    </submittedName>
</protein>
<proteinExistence type="predicted"/>
<dbReference type="InterPro" id="IPR051340">
    <property type="entry name" value="Haloalkane_dehalogenase"/>
</dbReference>
<feature type="domain" description="AB hydrolase-1" evidence="3">
    <location>
        <begin position="73"/>
        <end position="316"/>
    </location>
</feature>
<keyword evidence="1 4" id="KW-0378">Hydrolase</keyword>
<keyword evidence="2" id="KW-0732">Signal</keyword>
<evidence type="ECO:0000313" key="4">
    <source>
        <dbReference type="EMBL" id="MFC3302057.1"/>
    </source>
</evidence>
<feature type="chain" id="PRO_5045180141" evidence="2">
    <location>
        <begin position="33"/>
        <end position="333"/>
    </location>
</feature>
<accession>A0ABV7MB90</accession>
<dbReference type="Proteomes" id="UP001595607">
    <property type="component" value="Unassembled WGS sequence"/>
</dbReference>
<dbReference type="InterPro" id="IPR029058">
    <property type="entry name" value="AB_hydrolase_fold"/>
</dbReference>
<evidence type="ECO:0000259" key="3">
    <source>
        <dbReference type="Pfam" id="PF00561"/>
    </source>
</evidence>
<dbReference type="EMBL" id="JBHRVA010000002">
    <property type="protein sequence ID" value="MFC3302057.1"/>
    <property type="molecule type" value="Genomic_DNA"/>
</dbReference>
<dbReference type="Gene3D" id="3.40.50.1820">
    <property type="entry name" value="alpha/beta hydrolase"/>
    <property type="match status" value="1"/>
</dbReference>
<evidence type="ECO:0000256" key="2">
    <source>
        <dbReference type="SAM" id="SignalP"/>
    </source>
</evidence>
<keyword evidence="5" id="KW-1185">Reference proteome</keyword>
<dbReference type="GO" id="GO:0016787">
    <property type="term" value="F:hydrolase activity"/>
    <property type="evidence" value="ECO:0007669"/>
    <property type="project" value="UniProtKB-KW"/>
</dbReference>
<reference evidence="5" key="1">
    <citation type="journal article" date="2019" name="Int. J. Syst. Evol. Microbiol.">
        <title>The Global Catalogue of Microorganisms (GCM) 10K type strain sequencing project: providing services to taxonomists for standard genome sequencing and annotation.</title>
        <authorList>
            <consortium name="The Broad Institute Genomics Platform"/>
            <consortium name="The Broad Institute Genome Sequencing Center for Infectious Disease"/>
            <person name="Wu L."/>
            <person name="Ma J."/>
        </authorList>
    </citation>
    <scope>NUCLEOTIDE SEQUENCE [LARGE SCALE GENOMIC DNA]</scope>
    <source>
        <strain evidence="5">KCTC 22245</strain>
    </source>
</reference>
<dbReference type="RefSeq" id="WP_189574221.1">
    <property type="nucleotide sequence ID" value="NZ_BMXU01000001.1"/>
</dbReference>
<comment type="caution">
    <text evidence="4">The sequence shown here is derived from an EMBL/GenBank/DDBJ whole genome shotgun (WGS) entry which is preliminary data.</text>
</comment>
<evidence type="ECO:0000256" key="1">
    <source>
        <dbReference type="ARBA" id="ARBA00022801"/>
    </source>
</evidence>
<evidence type="ECO:0000313" key="5">
    <source>
        <dbReference type="Proteomes" id="UP001595607"/>
    </source>
</evidence>
<dbReference type="PANTHER" id="PTHR42977">
    <property type="entry name" value="HYDROLASE-RELATED"/>
    <property type="match status" value="1"/>
</dbReference>
<feature type="signal peptide" evidence="2">
    <location>
        <begin position="1"/>
        <end position="32"/>
    </location>
</feature>
<dbReference type="InterPro" id="IPR000073">
    <property type="entry name" value="AB_hydrolase_1"/>
</dbReference>
<organism evidence="4 5">
    <name type="scientific">Parvularcula lutaonensis</name>
    <dbReference type="NCBI Taxonomy" id="491923"/>
    <lineage>
        <taxon>Bacteria</taxon>
        <taxon>Pseudomonadati</taxon>
        <taxon>Pseudomonadota</taxon>
        <taxon>Alphaproteobacteria</taxon>
        <taxon>Parvularculales</taxon>
        <taxon>Parvularculaceae</taxon>
        <taxon>Parvularcula</taxon>
    </lineage>
</organism>
<dbReference type="SUPFAM" id="SSF53474">
    <property type="entry name" value="alpha/beta-Hydrolases"/>
    <property type="match status" value="1"/>
</dbReference>
<gene>
    <name evidence="4" type="ORF">ACFONP_04860</name>
</gene>
<dbReference type="PRINTS" id="PR00111">
    <property type="entry name" value="ABHYDROLASE"/>
</dbReference>